<accession>A0A397UFJ4</accession>
<dbReference type="OrthoDB" id="15060at2759"/>
<dbReference type="Pfam" id="PF02589">
    <property type="entry name" value="LUD_dom"/>
    <property type="match status" value="1"/>
</dbReference>
<proteinExistence type="predicted"/>
<feature type="domain" description="LUD" evidence="1">
    <location>
        <begin position="43"/>
        <end position="230"/>
    </location>
</feature>
<dbReference type="PANTHER" id="PTHR36179:SF2">
    <property type="entry name" value="LUD DOMAIN-CONTAINING PROTEIN"/>
    <property type="match status" value="1"/>
</dbReference>
<comment type="caution">
    <text evidence="2">The sequence shown here is derived from an EMBL/GenBank/DDBJ whole genome shotgun (WGS) entry which is preliminary data.</text>
</comment>
<evidence type="ECO:0000313" key="3">
    <source>
        <dbReference type="Proteomes" id="UP000266673"/>
    </source>
</evidence>
<dbReference type="PANTHER" id="PTHR36179">
    <property type="entry name" value="LUD_DOM DOMAIN-CONTAINING PROTEIN"/>
    <property type="match status" value="1"/>
</dbReference>
<gene>
    <name evidence="2" type="ORF">C2G38_2113394</name>
</gene>
<reference evidence="2 3" key="1">
    <citation type="submission" date="2018-06" db="EMBL/GenBank/DDBJ databases">
        <title>Comparative genomics reveals the genomic features of Rhizophagus irregularis, R. cerebriforme, R. diaphanum and Gigaspora rosea, and their symbiotic lifestyle signature.</title>
        <authorList>
            <person name="Morin E."/>
            <person name="San Clemente H."/>
            <person name="Chen E.C.H."/>
            <person name="De La Providencia I."/>
            <person name="Hainaut M."/>
            <person name="Kuo A."/>
            <person name="Kohler A."/>
            <person name="Murat C."/>
            <person name="Tang N."/>
            <person name="Roy S."/>
            <person name="Loubradou J."/>
            <person name="Henrissat B."/>
            <person name="Grigoriev I.V."/>
            <person name="Corradi N."/>
            <person name="Roux C."/>
            <person name="Martin F.M."/>
        </authorList>
    </citation>
    <scope>NUCLEOTIDE SEQUENCE [LARGE SCALE GENOMIC DNA]</scope>
    <source>
        <strain evidence="2 3">DAOM 194757</strain>
    </source>
</reference>
<dbReference type="EMBL" id="QKWP01001636">
    <property type="protein sequence ID" value="RIB07549.1"/>
    <property type="molecule type" value="Genomic_DNA"/>
</dbReference>
<evidence type="ECO:0000259" key="1">
    <source>
        <dbReference type="Pfam" id="PF02589"/>
    </source>
</evidence>
<sequence>MSVVNNHPEETREALLKSDPKLSSGEVVVDERYAKVASEASVQATKASLEAKGHEVTVIETKELAFEFLKELIPKGKSINNGHSTTLEEIGFITYLKTATEWDNVHAQILAETDYAKQGELRRTKGFNVDYYLSSASAITEDGIIVGCDWSGTRIGGWAATAGKVIIVSGTNKIVKDEQEASERIYKYTYELESARVRLAYKVPSSSVANYVLVKNGNPFAPKRFHVVLIKESLGF</sequence>
<evidence type="ECO:0000313" key="2">
    <source>
        <dbReference type="EMBL" id="RIB07549.1"/>
    </source>
</evidence>
<dbReference type="AlphaFoldDB" id="A0A397UFJ4"/>
<dbReference type="Proteomes" id="UP000266673">
    <property type="component" value="Unassembled WGS sequence"/>
</dbReference>
<protein>
    <submittedName>
        <fullName evidence="2">Prespore-specific protein</fullName>
    </submittedName>
</protein>
<dbReference type="InterPro" id="IPR003741">
    <property type="entry name" value="LUD_dom"/>
</dbReference>
<keyword evidence="3" id="KW-1185">Reference proteome</keyword>
<organism evidence="2 3">
    <name type="scientific">Gigaspora rosea</name>
    <dbReference type="NCBI Taxonomy" id="44941"/>
    <lineage>
        <taxon>Eukaryota</taxon>
        <taxon>Fungi</taxon>
        <taxon>Fungi incertae sedis</taxon>
        <taxon>Mucoromycota</taxon>
        <taxon>Glomeromycotina</taxon>
        <taxon>Glomeromycetes</taxon>
        <taxon>Diversisporales</taxon>
        <taxon>Gigasporaceae</taxon>
        <taxon>Gigaspora</taxon>
    </lineage>
</organism>
<name>A0A397UFJ4_9GLOM</name>